<feature type="non-terminal residue" evidence="1">
    <location>
        <position position="1"/>
    </location>
</feature>
<dbReference type="AlphaFoldDB" id="A0A146KJY4"/>
<dbReference type="EMBL" id="GDID01000850">
    <property type="protein sequence ID" value="JAP95756.1"/>
    <property type="molecule type" value="Transcribed_RNA"/>
</dbReference>
<feature type="non-terminal residue" evidence="1">
    <location>
        <position position="110"/>
    </location>
</feature>
<sequence length="110" mass="13218">DDRLLIQLRDQKQEKFWVPRLYVFFWGEDPAVYLKRLQQAKSQRDLTESLLKYQLCIDNMPLNDLIELDENLILQLTEALPITKTHTVYLSQYNFEQHLKQKIPELLNEA</sequence>
<name>A0A146KJY4_9EUKA</name>
<organism evidence="1">
    <name type="scientific">Trepomonas sp. PC1</name>
    <dbReference type="NCBI Taxonomy" id="1076344"/>
    <lineage>
        <taxon>Eukaryota</taxon>
        <taxon>Metamonada</taxon>
        <taxon>Diplomonadida</taxon>
        <taxon>Hexamitidae</taxon>
        <taxon>Hexamitinae</taxon>
        <taxon>Trepomonas</taxon>
    </lineage>
</organism>
<gene>
    <name evidence="1" type="ORF">TPC1_11139</name>
</gene>
<reference evidence="1" key="1">
    <citation type="submission" date="2015-07" db="EMBL/GenBank/DDBJ databases">
        <title>Adaptation to a free-living lifestyle via gene acquisitions in the diplomonad Trepomonas sp. PC1.</title>
        <authorList>
            <person name="Xu F."/>
            <person name="Jerlstrom-Hultqvist J."/>
            <person name="Kolisko M."/>
            <person name="Simpson A.G.B."/>
            <person name="Roger A.J."/>
            <person name="Svard S.G."/>
            <person name="Andersson J.O."/>
        </authorList>
    </citation>
    <scope>NUCLEOTIDE SEQUENCE</scope>
    <source>
        <strain evidence="1">PC1</strain>
    </source>
</reference>
<accession>A0A146KJY4</accession>
<protein>
    <submittedName>
        <fullName evidence="1">Dynein heavy chain</fullName>
    </submittedName>
</protein>
<evidence type="ECO:0000313" key="1">
    <source>
        <dbReference type="EMBL" id="JAP95756.1"/>
    </source>
</evidence>
<proteinExistence type="predicted"/>